<evidence type="ECO:0000313" key="2">
    <source>
        <dbReference type="EMBL" id="CAJ1391540.1"/>
    </source>
</evidence>
<sequence>MVAAQADTIDKRDASRLFRNRLAGLLFRSGLNRSQFAAAVGLDRSALSQLLSGETARLPRAETLIRIAATQSVSLDWLLGLSQDEGVSAEIRPALELEEAQDSRNDAALVQWHQEAAGTKIRYVPATIPDFLRTEAVIAFETRDSKPPVAVQIDDARERLAYSRKPENDTEVCMPLQTLQALAEGSGAWTDLDAPLRHAQIEQIAALTDDLYPGLRLFLFDARRTFSAPYTVFGPMRAAVYMGDMYLVLNAKDAVDALTRHFDQLIRAAVVRPHEAGSFIGDLTRS</sequence>
<dbReference type="PROSITE" id="PS50943">
    <property type="entry name" value="HTH_CROC1"/>
    <property type="match status" value="1"/>
</dbReference>
<name>A0AA36N5S2_9DINO</name>
<dbReference type="Pfam" id="PF01381">
    <property type="entry name" value="HTH_3"/>
    <property type="match status" value="1"/>
</dbReference>
<evidence type="ECO:0000259" key="1">
    <source>
        <dbReference type="PROSITE" id="PS50943"/>
    </source>
</evidence>
<keyword evidence="3" id="KW-1185">Reference proteome</keyword>
<dbReference type="Gene3D" id="1.10.260.40">
    <property type="entry name" value="lambda repressor-like DNA-binding domains"/>
    <property type="match status" value="1"/>
</dbReference>
<dbReference type="SUPFAM" id="SSF47413">
    <property type="entry name" value="lambda repressor-like DNA-binding domains"/>
    <property type="match status" value="1"/>
</dbReference>
<dbReference type="InterPro" id="IPR010982">
    <property type="entry name" value="Lambda_DNA-bd_dom_sf"/>
</dbReference>
<dbReference type="SMART" id="SM00530">
    <property type="entry name" value="HTH_XRE"/>
    <property type="match status" value="1"/>
</dbReference>
<dbReference type="CDD" id="cd00093">
    <property type="entry name" value="HTH_XRE"/>
    <property type="match status" value="1"/>
</dbReference>
<proteinExistence type="predicted"/>
<reference evidence="2" key="1">
    <citation type="submission" date="2023-08" db="EMBL/GenBank/DDBJ databases">
        <authorList>
            <person name="Chen Y."/>
            <person name="Shah S."/>
            <person name="Dougan E. K."/>
            <person name="Thang M."/>
            <person name="Chan C."/>
        </authorList>
    </citation>
    <scope>NUCLEOTIDE SEQUENCE</scope>
</reference>
<dbReference type="EMBL" id="CAUJNA010002223">
    <property type="protein sequence ID" value="CAJ1391540.1"/>
    <property type="molecule type" value="Genomic_DNA"/>
</dbReference>
<dbReference type="InterPro" id="IPR001387">
    <property type="entry name" value="Cro/C1-type_HTH"/>
</dbReference>
<protein>
    <recommendedName>
        <fullName evidence="1">HTH cro/C1-type domain-containing protein</fullName>
    </recommendedName>
</protein>
<organism evidence="2 3">
    <name type="scientific">Effrenium voratum</name>
    <dbReference type="NCBI Taxonomy" id="2562239"/>
    <lineage>
        <taxon>Eukaryota</taxon>
        <taxon>Sar</taxon>
        <taxon>Alveolata</taxon>
        <taxon>Dinophyceae</taxon>
        <taxon>Suessiales</taxon>
        <taxon>Symbiodiniaceae</taxon>
        <taxon>Effrenium</taxon>
    </lineage>
</organism>
<dbReference type="AlphaFoldDB" id="A0AA36N5S2"/>
<feature type="domain" description="HTH cro/C1-type" evidence="1">
    <location>
        <begin position="30"/>
        <end position="78"/>
    </location>
</feature>
<dbReference type="Proteomes" id="UP001178507">
    <property type="component" value="Unassembled WGS sequence"/>
</dbReference>
<accession>A0AA36N5S2</accession>
<comment type="caution">
    <text evidence="2">The sequence shown here is derived from an EMBL/GenBank/DDBJ whole genome shotgun (WGS) entry which is preliminary data.</text>
</comment>
<gene>
    <name evidence="2" type="ORF">EVOR1521_LOCUS16804</name>
</gene>
<dbReference type="GO" id="GO:0003677">
    <property type="term" value="F:DNA binding"/>
    <property type="evidence" value="ECO:0007669"/>
    <property type="project" value="InterPro"/>
</dbReference>
<evidence type="ECO:0000313" key="3">
    <source>
        <dbReference type="Proteomes" id="UP001178507"/>
    </source>
</evidence>